<dbReference type="RefSeq" id="XP_004441310.2">
    <property type="nucleotide sequence ID" value="XM_004441253.2"/>
</dbReference>
<dbReference type="Pfam" id="PF23562">
    <property type="entry name" value="AMP-binding_C_3"/>
    <property type="match status" value="1"/>
</dbReference>
<sequence>MPLIPCKMPHEVAVSAPAADLRASPKCLGLTTLLPSEVMEDVQVTHTASTVKNGLCRPGRAETPMTQEEEAENLKVDMSETKVTPRLWTVHRDGEVLLRLSKHGPGHETPMTIPELFRESVSRFGTYPALASKSSEEWKILNFNQYYEACRKAGRALIKLGLERFHGVGILGFNSAEWFIASLGAILAGGLCVGIYATNSAEACEYVITHAKVNVLLVENDQQLQKILSIPLSRMETLKAIIQYKLPMKESNAKNLYSWDDFMELSSSIPDSQLDQIVRSQQANQCAVLIYTSGTMGDPKAVMLSHDNITWLAGTAARDCGLSHAPQRQEVVVSYLPLSHIAAQMMDVWIPMKIGAFTYFAQPDALKGTLVSTLQEVKPTVFLGVPRIWEKMQEKIKESGAKSSSLRKKVFLWARTIGLKVNTKRILGTHDTPVSYHVAKALVFSKVRSALGFDHCHSFISGAAPLSQETSEFFLSLDIPIGEMYGMSESSGPHTISNQDNYRVLSCGKIMSGCKNMLYQQTKDGTGEICIWGRHVFMGYLEREEATVEVLDEEGWLHTGDLGCMDHQGFLYITGRIKEILITAGGENVPPVPIENMVKEKLPIISHAMLVGDKAKFLSILLTLKCEVDGMSGEPLDRLSLEAIKFCQNLGSQATTVTEILELRDPLVYGAIQRGIDAVNQEAVSNAQRIQKWVILEKDFSISGGELGPTTKIKRHFVTRKYKKQIENLYH</sequence>
<dbReference type="PANTHER" id="PTHR43272">
    <property type="entry name" value="LONG-CHAIN-FATTY-ACID--COA LIGASE"/>
    <property type="match status" value="1"/>
</dbReference>
<reference evidence="11" key="1">
    <citation type="submission" date="2025-08" db="UniProtKB">
        <authorList>
            <consortium name="RefSeq"/>
        </authorList>
    </citation>
    <scope>IDENTIFICATION</scope>
</reference>
<dbReference type="InterPro" id="IPR000873">
    <property type="entry name" value="AMP-dep_synth/lig_dom"/>
</dbReference>
<dbReference type="GO" id="GO:0016874">
    <property type="term" value="F:ligase activity"/>
    <property type="evidence" value="ECO:0007669"/>
    <property type="project" value="UniProtKB-KW"/>
</dbReference>
<accession>A0ABM0I6B1</accession>
<protein>
    <recommendedName>
        <fullName evidence="7">long-chain-fatty-acid--CoA ligase</fullName>
        <ecNumber evidence="7">6.2.1.3</ecNumber>
    </recommendedName>
</protein>
<evidence type="ECO:0000256" key="1">
    <source>
        <dbReference type="ARBA" id="ARBA00022490"/>
    </source>
</evidence>
<keyword evidence="5" id="KW-0067">ATP-binding</keyword>
<evidence type="ECO:0000256" key="7">
    <source>
        <dbReference type="ARBA" id="ARBA00026121"/>
    </source>
</evidence>
<keyword evidence="1" id="KW-0963">Cytoplasm</keyword>
<dbReference type="GeneID" id="101406756"/>
<evidence type="ECO:0000256" key="6">
    <source>
        <dbReference type="ARBA" id="ARBA00024484"/>
    </source>
</evidence>
<dbReference type="EC" id="6.2.1.3" evidence="7"/>
<keyword evidence="4" id="KW-0443">Lipid metabolism</keyword>
<dbReference type="PANTHER" id="PTHR43272:SF101">
    <property type="entry name" value="ACYL-COA SYNTHETASE BUBBLEGUM FAMILY MEMBER 2-RELATED"/>
    <property type="match status" value="1"/>
</dbReference>
<evidence type="ECO:0000256" key="4">
    <source>
        <dbReference type="ARBA" id="ARBA00022832"/>
    </source>
</evidence>
<organism evidence="10 11">
    <name type="scientific">Ceratotherium simum simum</name>
    <name type="common">Southern white rhinoceros</name>
    <dbReference type="NCBI Taxonomy" id="73337"/>
    <lineage>
        <taxon>Eukaryota</taxon>
        <taxon>Metazoa</taxon>
        <taxon>Chordata</taxon>
        <taxon>Craniata</taxon>
        <taxon>Vertebrata</taxon>
        <taxon>Euteleostomi</taxon>
        <taxon>Mammalia</taxon>
        <taxon>Eutheria</taxon>
        <taxon>Laurasiatheria</taxon>
        <taxon>Perissodactyla</taxon>
        <taxon>Rhinocerotidae</taxon>
        <taxon>Ceratotherium</taxon>
    </lineage>
</organism>
<feature type="domain" description="AMP-dependent synthetase/ligase" evidence="9">
    <location>
        <begin position="117"/>
        <end position="541"/>
    </location>
</feature>
<keyword evidence="3" id="KW-0547">Nucleotide-binding</keyword>
<feature type="region of interest" description="Disordered" evidence="8">
    <location>
        <begin position="53"/>
        <end position="74"/>
    </location>
</feature>
<evidence type="ECO:0000256" key="2">
    <source>
        <dbReference type="ARBA" id="ARBA00022598"/>
    </source>
</evidence>
<gene>
    <name evidence="11" type="primary">LOC101406756</name>
</gene>
<evidence type="ECO:0000256" key="5">
    <source>
        <dbReference type="ARBA" id="ARBA00022840"/>
    </source>
</evidence>
<keyword evidence="2 11" id="KW-0436">Ligase</keyword>
<proteinExistence type="predicted"/>
<dbReference type="Pfam" id="PF00501">
    <property type="entry name" value="AMP-binding"/>
    <property type="match status" value="1"/>
</dbReference>
<dbReference type="Proteomes" id="UP000694910">
    <property type="component" value="Unplaced"/>
</dbReference>
<evidence type="ECO:0000259" key="9">
    <source>
        <dbReference type="Pfam" id="PF00501"/>
    </source>
</evidence>
<dbReference type="Gene3D" id="3.40.50.12780">
    <property type="entry name" value="N-terminal domain of ligase-like"/>
    <property type="match status" value="2"/>
</dbReference>
<evidence type="ECO:0000256" key="8">
    <source>
        <dbReference type="SAM" id="MobiDB-lite"/>
    </source>
</evidence>
<dbReference type="SUPFAM" id="SSF56801">
    <property type="entry name" value="Acetyl-CoA synthetase-like"/>
    <property type="match status" value="1"/>
</dbReference>
<evidence type="ECO:0000256" key="3">
    <source>
        <dbReference type="ARBA" id="ARBA00022741"/>
    </source>
</evidence>
<keyword evidence="10" id="KW-1185">Reference proteome</keyword>
<name>A0ABM0I6B1_CERSS</name>
<evidence type="ECO:0000313" key="11">
    <source>
        <dbReference type="RefSeq" id="XP_004441310.2"/>
    </source>
</evidence>
<comment type="catalytic activity">
    <reaction evidence="6">
        <text>a long-chain fatty acid + ATP + CoA = a long-chain fatty acyl-CoA + AMP + diphosphate</text>
        <dbReference type="Rhea" id="RHEA:15421"/>
        <dbReference type="ChEBI" id="CHEBI:30616"/>
        <dbReference type="ChEBI" id="CHEBI:33019"/>
        <dbReference type="ChEBI" id="CHEBI:57287"/>
        <dbReference type="ChEBI" id="CHEBI:57560"/>
        <dbReference type="ChEBI" id="CHEBI:83139"/>
        <dbReference type="ChEBI" id="CHEBI:456215"/>
        <dbReference type="EC" id="6.2.1.3"/>
    </reaction>
    <physiologicalReaction direction="left-to-right" evidence="6">
        <dbReference type="Rhea" id="RHEA:15422"/>
    </physiologicalReaction>
</comment>
<dbReference type="CDD" id="cd05933">
    <property type="entry name" value="ACSBG_like"/>
    <property type="match status" value="1"/>
</dbReference>
<evidence type="ECO:0000313" key="10">
    <source>
        <dbReference type="Proteomes" id="UP000694910"/>
    </source>
</evidence>
<dbReference type="InterPro" id="IPR042099">
    <property type="entry name" value="ANL_N_sf"/>
</dbReference>
<keyword evidence="4" id="KW-0276">Fatty acid metabolism</keyword>